<dbReference type="SMART" id="SM00855">
    <property type="entry name" value="PGAM"/>
    <property type="match status" value="1"/>
</dbReference>
<name>A0A0R2BJI6_9LACO</name>
<keyword evidence="4" id="KW-0312">Gluconeogenesis</keyword>
<comment type="caution">
    <text evidence="9">The sequence shown here is derived from an EMBL/GenBank/DDBJ whole genome shotgun (WGS) entry which is preliminary data.</text>
</comment>
<dbReference type="RefSeq" id="WP_057755586.1">
    <property type="nucleotide sequence ID" value="NZ_AYYK01000004.1"/>
</dbReference>
<feature type="binding site" evidence="4 6">
    <location>
        <begin position="87"/>
        <end position="90"/>
    </location>
    <ligand>
        <name>substrate</name>
    </ligand>
</feature>
<dbReference type="InterPro" id="IPR001345">
    <property type="entry name" value="PG/BPGM_mutase_AS"/>
</dbReference>
<dbReference type="PROSITE" id="PS00175">
    <property type="entry name" value="PG_MUTASE"/>
    <property type="match status" value="1"/>
</dbReference>
<dbReference type="SUPFAM" id="SSF53254">
    <property type="entry name" value="Phosphoglycerate mutase-like"/>
    <property type="match status" value="1"/>
</dbReference>
<reference evidence="9 10" key="1">
    <citation type="journal article" date="2015" name="Genome Announc.">
        <title>Expanding the biotechnology potential of lactobacilli through comparative genomics of 213 strains and associated genera.</title>
        <authorList>
            <person name="Sun Z."/>
            <person name="Harris H.M."/>
            <person name="McCann A."/>
            <person name="Guo C."/>
            <person name="Argimon S."/>
            <person name="Zhang W."/>
            <person name="Yang X."/>
            <person name="Jeffery I.B."/>
            <person name="Cooney J.C."/>
            <person name="Kagawa T.F."/>
            <person name="Liu W."/>
            <person name="Song Y."/>
            <person name="Salvetti E."/>
            <person name="Wrobel A."/>
            <person name="Rasinkangas P."/>
            <person name="Parkhill J."/>
            <person name="Rea M.C."/>
            <person name="O'Sullivan O."/>
            <person name="Ritari J."/>
            <person name="Douillard F.P."/>
            <person name="Paul Ross R."/>
            <person name="Yang R."/>
            <person name="Briner A.E."/>
            <person name="Felis G.E."/>
            <person name="de Vos W.M."/>
            <person name="Barrangou R."/>
            <person name="Klaenhammer T.R."/>
            <person name="Caufield P.W."/>
            <person name="Cui Y."/>
            <person name="Zhang H."/>
            <person name="O'Toole P.W."/>
        </authorList>
    </citation>
    <scope>NUCLEOTIDE SEQUENCE [LARGE SCALE GENOMIC DNA]</scope>
    <source>
        <strain evidence="9 10">DSM 20335</strain>
    </source>
</reference>
<dbReference type="Pfam" id="PF00300">
    <property type="entry name" value="His_Phos_1"/>
    <property type="match status" value="1"/>
</dbReference>
<evidence type="ECO:0000256" key="2">
    <source>
        <dbReference type="ARBA" id="ARBA00023152"/>
    </source>
</evidence>
<comment type="function">
    <text evidence="4 8">Catalyzes the interconversion of 2-phosphoglycerate and 3-phosphoglycerate.</text>
</comment>
<keyword evidence="3 4" id="KW-0413">Isomerase</keyword>
<evidence type="ECO:0000256" key="1">
    <source>
        <dbReference type="ARBA" id="ARBA00006717"/>
    </source>
</evidence>
<keyword evidence="2 4" id="KW-0324">Glycolysis</keyword>
<dbReference type="AlphaFoldDB" id="A0A0R2BJI6"/>
<dbReference type="PATRIC" id="fig|1423738.3.peg.1578"/>
<organism evidence="9 10">
    <name type="scientific">Lapidilactobacillus dextrinicus DSM 20335</name>
    <dbReference type="NCBI Taxonomy" id="1423738"/>
    <lineage>
        <taxon>Bacteria</taxon>
        <taxon>Bacillati</taxon>
        <taxon>Bacillota</taxon>
        <taxon>Bacilli</taxon>
        <taxon>Lactobacillales</taxon>
        <taxon>Lactobacillaceae</taxon>
        <taxon>Lapidilactobacillus</taxon>
    </lineage>
</organism>
<comment type="similarity">
    <text evidence="1 4">Belongs to the phosphoglycerate mutase family. BPG-dependent PGAM subfamily.</text>
</comment>
<feature type="site" description="Transition state stabilizer" evidence="4 7">
    <location>
        <position position="177"/>
    </location>
</feature>
<dbReference type="GO" id="GO:0006094">
    <property type="term" value="P:gluconeogenesis"/>
    <property type="evidence" value="ECO:0007669"/>
    <property type="project" value="UniProtKB-UniRule"/>
</dbReference>
<evidence type="ECO:0000256" key="5">
    <source>
        <dbReference type="PIRSR" id="PIRSR613078-1"/>
    </source>
</evidence>
<comment type="pathway">
    <text evidence="4 8">Carbohydrate degradation; glycolysis; pyruvate from D-glyceraldehyde 3-phosphate: step 3/5.</text>
</comment>
<dbReference type="PANTHER" id="PTHR11931">
    <property type="entry name" value="PHOSPHOGLYCERATE MUTASE"/>
    <property type="match status" value="1"/>
</dbReference>
<feature type="binding site" evidence="4 6">
    <location>
        <begin position="8"/>
        <end position="15"/>
    </location>
    <ligand>
        <name>substrate</name>
    </ligand>
</feature>
<dbReference type="PIRSF" id="PIRSF000709">
    <property type="entry name" value="6PFK_2-Ptase"/>
    <property type="match status" value="1"/>
</dbReference>
<dbReference type="Proteomes" id="UP000051813">
    <property type="component" value="Unassembled WGS sequence"/>
</dbReference>
<dbReference type="InterPro" id="IPR005952">
    <property type="entry name" value="Phosphogly_mut1"/>
</dbReference>
<feature type="binding site" evidence="4 6">
    <location>
        <position position="98"/>
    </location>
    <ligand>
        <name>substrate</name>
    </ligand>
</feature>
<gene>
    <name evidence="4" type="primary">gpmA</name>
    <name evidence="9" type="ORF">FC84_GL001561</name>
</gene>
<dbReference type="HAMAP" id="MF_01039">
    <property type="entry name" value="PGAM_GpmA"/>
    <property type="match status" value="1"/>
</dbReference>
<dbReference type="CDD" id="cd07067">
    <property type="entry name" value="HP_PGM_like"/>
    <property type="match status" value="1"/>
</dbReference>
<comment type="catalytic activity">
    <reaction evidence="4 8">
        <text>(2R)-2-phosphoglycerate = (2R)-3-phosphoglycerate</text>
        <dbReference type="Rhea" id="RHEA:15901"/>
        <dbReference type="ChEBI" id="CHEBI:58272"/>
        <dbReference type="ChEBI" id="CHEBI:58289"/>
        <dbReference type="EC" id="5.4.2.11"/>
    </reaction>
</comment>
<evidence type="ECO:0000256" key="8">
    <source>
        <dbReference type="RuleBase" id="RU004512"/>
    </source>
</evidence>
<dbReference type="EC" id="5.4.2.11" evidence="4 8"/>
<feature type="binding site" evidence="4 6">
    <location>
        <begin position="21"/>
        <end position="22"/>
    </location>
    <ligand>
        <name>substrate</name>
    </ligand>
</feature>
<dbReference type="InterPro" id="IPR013078">
    <property type="entry name" value="His_Pase_superF_clade-1"/>
</dbReference>
<evidence type="ECO:0000313" key="9">
    <source>
        <dbReference type="EMBL" id="KRM79386.1"/>
    </source>
</evidence>
<evidence type="ECO:0000256" key="7">
    <source>
        <dbReference type="PIRSR" id="PIRSR613078-3"/>
    </source>
</evidence>
<evidence type="ECO:0000256" key="3">
    <source>
        <dbReference type="ARBA" id="ARBA00023235"/>
    </source>
</evidence>
<dbReference type="Gene3D" id="3.40.50.1240">
    <property type="entry name" value="Phosphoglycerate mutase-like"/>
    <property type="match status" value="1"/>
</dbReference>
<evidence type="ECO:0000256" key="4">
    <source>
        <dbReference type="HAMAP-Rule" id="MF_01039"/>
    </source>
</evidence>
<dbReference type="EMBL" id="AYYK01000004">
    <property type="protein sequence ID" value="KRM79386.1"/>
    <property type="molecule type" value="Genomic_DNA"/>
</dbReference>
<sequence length="227" mass="25810">MVKLVLVRHGESTANADNEYTGWNDVDLTKRGVNQAHEAAQLLAKIDFQPTAVHTSVLIRAIKTANIICDDLNWLYLPIYKTWRLNERHYGALRGHNKDDSRQEYGKHQVALWRRSYTAVPPALPQPDHDRRYAHLDPRSVPLAESLAMASKRVMPYFQDQIAPELLNGHDQLIVAHGSTLRALLKYLEAIADDQIDGVEVDNGEPIVYEYDEHLKIINKTILTSSI</sequence>
<accession>A0A0R2BJI6</accession>
<evidence type="ECO:0000313" key="10">
    <source>
        <dbReference type="Proteomes" id="UP000051813"/>
    </source>
</evidence>
<protein>
    <recommendedName>
        <fullName evidence="4 8">2,3-bisphosphoglycerate-dependent phosphoglycerate mutase</fullName>
        <shortName evidence="4">BPG-dependent PGAM</shortName>
        <shortName evidence="4">PGAM</shortName>
        <shortName evidence="4">Phosphoglyceromutase</shortName>
        <shortName evidence="4">dPGM</shortName>
        <ecNumber evidence="4 8">5.4.2.11</ecNumber>
    </recommendedName>
</protein>
<feature type="active site" description="Tele-phosphohistidine intermediate" evidence="4 5">
    <location>
        <position position="9"/>
    </location>
</feature>
<keyword evidence="10" id="KW-1185">Reference proteome</keyword>
<dbReference type="STRING" id="1423738.FC84_GL001561"/>
<comment type="caution">
    <text evidence="4">Lacks conserved residue(s) required for the propagation of feature annotation.</text>
</comment>
<feature type="active site" description="Proton donor/acceptor" evidence="4 5">
    <location>
        <position position="87"/>
    </location>
</feature>
<dbReference type="UniPathway" id="UPA00109">
    <property type="reaction ID" value="UER00186"/>
</dbReference>
<dbReference type="NCBIfam" id="TIGR01258">
    <property type="entry name" value="pgm_1"/>
    <property type="match status" value="1"/>
</dbReference>
<dbReference type="GO" id="GO:0006096">
    <property type="term" value="P:glycolytic process"/>
    <property type="evidence" value="ECO:0007669"/>
    <property type="project" value="UniProtKB-UniRule"/>
</dbReference>
<proteinExistence type="inferred from homology"/>
<dbReference type="OrthoDB" id="9781415at2"/>
<feature type="binding site" evidence="4 6">
    <location>
        <begin position="114"/>
        <end position="115"/>
    </location>
    <ligand>
        <name>substrate</name>
    </ligand>
</feature>
<evidence type="ECO:0000256" key="6">
    <source>
        <dbReference type="PIRSR" id="PIRSR613078-2"/>
    </source>
</evidence>
<dbReference type="InterPro" id="IPR029033">
    <property type="entry name" value="His_PPase_superfam"/>
</dbReference>
<dbReference type="GO" id="GO:0004619">
    <property type="term" value="F:phosphoglycerate mutase activity"/>
    <property type="evidence" value="ECO:0007669"/>
    <property type="project" value="UniProtKB-UniRule"/>
</dbReference>
<feature type="binding site" evidence="4 6">
    <location>
        <position position="60"/>
    </location>
    <ligand>
        <name>substrate</name>
    </ligand>
</feature>